<feature type="transmembrane region" description="Helical" evidence="6">
    <location>
        <begin position="414"/>
        <end position="436"/>
    </location>
</feature>
<keyword evidence="8" id="KW-1185">Reference proteome</keyword>
<feature type="compositionally biased region" description="Low complexity" evidence="5">
    <location>
        <begin position="329"/>
        <end position="376"/>
    </location>
</feature>
<proteinExistence type="predicted"/>
<dbReference type="PANTHER" id="PTHR15549:SF34">
    <property type="entry name" value="MID2 DOMAIN-CONTAINING PROTEIN"/>
    <property type="match status" value="1"/>
</dbReference>
<keyword evidence="2 6" id="KW-0812">Transmembrane</keyword>
<evidence type="ECO:0000313" key="7">
    <source>
        <dbReference type="EMBL" id="KAL2814228.1"/>
    </source>
</evidence>
<feature type="compositionally biased region" description="Low complexity" evidence="5">
    <location>
        <begin position="81"/>
        <end position="112"/>
    </location>
</feature>
<evidence type="ECO:0000313" key="8">
    <source>
        <dbReference type="Proteomes" id="UP001610335"/>
    </source>
</evidence>
<feature type="region of interest" description="Disordered" evidence="5">
    <location>
        <begin position="1"/>
        <end position="34"/>
    </location>
</feature>
<protein>
    <recommendedName>
        <fullName evidence="9">Mid2 domain-containing protein</fullName>
    </recommendedName>
</protein>
<sequence>MASHGTSRHGRYERLLRKHRLDTRSDGDQETGDKLEDVVAKQKTTRSSNLHHEWVAIHEKRQQIEGPSTTVVFTNLQTTSTSSSFLSDTTTETTTQSDSEPTTTTAPETETAVTSDQETIELPSASEEAAQPLAATAITAVVSTVSSPSDTESVGTTTTTVPGVAAASTTDESIGTTTTTVPEAATSFTKEDQNTISASVETLTVATTDTLVESATLTSPLTESVSEFVSASLSESLSEVAGIIATLTSDAESTSTAAEELPPISTSTPIPATIPSASTSVPIISQPSRSSGSPISWGSSLDIPTAVVSVQTPTTSLLATIAGIVSGESSGSNSDTSTSLPSTNTTTTSTSPITSTTTATTTTSDTSHTTSSNNPSQNGFGWDESGSDTTAGASPESTGSSGSGSLSAETTGKIVGGVVGGVAGASFIFLLILLLLRRRKKTGFFFGSPARSIADDGGGGLIGGSFTRQMVSRDSNKDGTFGAAYFAPAFMKRWRQSQMSTGEESITSSAPSERGFQKISGRKLPSGTHPGFEYGGGGVEAGSPTESDLSATLPPMTTRHPPPSNPFSHPLDTSFTREVDDDVVVMRPSPARTPTAGSSNAMTWADASARAMPMSFPMPPSGLPVTIPKRPDALGRSHPSYDGSRGSRFTESL</sequence>
<feature type="region of interest" description="Disordered" evidence="5">
    <location>
        <begin position="616"/>
        <end position="653"/>
    </location>
</feature>
<reference evidence="7 8" key="1">
    <citation type="submission" date="2024-07" db="EMBL/GenBank/DDBJ databases">
        <title>Section-level genome sequencing and comparative genomics of Aspergillus sections Usti and Cavernicolus.</title>
        <authorList>
            <consortium name="Lawrence Berkeley National Laboratory"/>
            <person name="Nybo J.L."/>
            <person name="Vesth T.C."/>
            <person name="Theobald S."/>
            <person name="Frisvad J.C."/>
            <person name="Larsen T.O."/>
            <person name="Kjaerboelling I."/>
            <person name="Rothschild-Mancinelli K."/>
            <person name="Lyhne E.K."/>
            <person name="Kogle M.E."/>
            <person name="Barry K."/>
            <person name="Clum A."/>
            <person name="Na H."/>
            <person name="Ledsgaard L."/>
            <person name="Lin J."/>
            <person name="Lipzen A."/>
            <person name="Kuo A."/>
            <person name="Riley R."/>
            <person name="Mondo S."/>
            <person name="LaButti K."/>
            <person name="Haridas S."/>
            <person name="Pangalinan J."/>
            <person name="Salamov A.A."/>
            <person name="Simmons B.A."/>
            <person name="Magnuson J.K."/>
            <person name="Chen J."/>
            <person name="Drula E."/>
            <person name="Henrissat B."/>
            <person name="Wiebenga A."/>
            <person name="Lubbers R.J."/>
            <person name="Gomes A.C."/>
            <person name="Makela M.R."/>
            <person name="Stajich J."/>
            <person name="Grigoriev I.V."/>
            <person name="Mortensen U.H."/>
            <person name="De vries R.P."/>
            <person name="Baker S.E."/>
            <person name="Andersen M.R."/>
        </authorList>
    </citation>
    <scope>NUCLEOTIDE SEQUENCE [LARGE SCALE GENOMIC DNA]</scope>
    <source>
        <strain evidence="7 8">CBS 600.67</strain>
    </source>
</reference>
<evidence type="ECO:0008006" key="9">
    <source>
        <dbReference type="Google" id="ProtNLM"/>
    </source>
</evidence>
<evidence type="ECO:0000256" key="4">
    <source>
        <dbReference type="ARBA" id="ARBA00023136"/>
    </source>
</evidence>
<dbReference type="Proteomes" id="UP001610335">
    <property type="component" value="Unassembled WGS sequence"/>
</dbReference>
<evidence type="ECO:0000256" key="6">
    <source>
        <dbReference type="SAM" id="Phobius"/>
    </source>
</evidence>
<feature type="compositionally biased region" description="Low complexity" evidence="5">
    <location>
        <begin position="389"/>
        <end position="407"/>
    </location>
</feature>
<accession>A0ABR4HHJ4</accession>
<dbReference type="EMBL" id="JBFXLS010000129">
    <property type="protein sequence ID" value="KAL2814228.1"/>
    <property type="molecule type" value="Genomic_DNA"/>
</dbReference>
<gene>
    <name evidence="7" type="ORF">BDW59DRAFT_21818</name>
</gene>
<evidence type="ECO:0000256" key="1">
    <source>
        <dbReference type="ARBA" id="ARBA00004167"/>
    </source>
</evidence>
<dbReference type="PANTHER" id="PTHR15549">
    <property type="entry name" value="PAIRED IMMUNOGLOBULIN-LIKE TYPE 2 RECEPTOR"/>
    <property type="match status" value="1"/>
</dbReference>
<feature type="region of interest" description="Disordered" evidence="5">
    <location>
        <begin position="81"/>
        <end position="115"/>
    </location>
</feature>
<keyword evidence="4 6" id="KW-0472">Membrane</keyword>
<comment type="subcellular location">
    <subcellularLocation>
        <location evidence="1">Membrane</location>
        <topology evidence="1">Single-pass membrane protein</topology>
    </subcellularLocation>
</comment>
<feature type="compositionally biased region" description="Low complexity" evidence="5">
    <location>
        <begin position="262"/>
        <end position="296"/>
    </location>
</feature>
<feature type="compositionally biased region" description="Basic and acidic residues" evidence="5">
    <location>
        <begin position="22"/>
        <end position="34"/>
    </location>
</feature>
<keyword evidence="3 6" id="KW-1133">Transmembrane helix</keyword>
<evidence type="ECO:0000256" key="2">
    <source>
        <dbReference type="ARBA" id="ARBA00022692"/>
    </source>
</evidence>
<comment type="caution">
    <text evidence="7">The sequence shown here is derived from an EMBL/GenBank/DDBJ whole genome shotgun (WGS) entry which is preliminary data.</text>
</comment>
<feature type="region of interest" description="Disordered" evidence="5">
    <location>
        <begin position="497"/>
        <end position="569"/>
    </location>
</feature>
<evidence type="ECO:0000256" key="3">
    <source>
        <dbReference type="ARBA" id="ARBA00022989"/>
    </source>
</evidence>
<feature type="compositionally biased region" description="Polar residues" evidence="5">
    <location>
        <begin position="497"/>
        <end position="511"/>
    </location>
</feature>
<name>A0ABR4HHJ4_9EURO</name>
<dbReference type="InterPro" id="IPR051694">
    <property type="entry name" value="Immunoregulatory_rcpt-like"/>
</dbReference>
<feature type="region of interest" description="Disordered" evidence="5">
    <location>
        <begin position="250"/>
        <end position="296"/>
    </location>
</feature>
<organism evidence="7 8">
    <name type="scientific">Aspergillus cavernicola</name>
    <dbReference type="NCBI Taxonomy" id="176166"/>
    <lineage>
        <taxon>Eukaryota</taxon>
        <taxon>Fungi</taxon>
        <taxon>Dikarya</taxon>
        <taxon>Ascomycota</taxon>
        <taxon>Pezizomycotina</taxon>
        <taxon>Eurotiomycetes</taxon>
        <taxon>Eurotiomycetidae</taxon>
        <taxon>Eurotiales</taxon>
        <taxon>Aspergillaceae</taxon>
        <taxon>Aspergillus</taxon>
        <taxon>Aspergillus subgen. Nidulantes</taxon>
    </lineage>
</organism>
<evidence type="ECO:0000256" key="5">
    <source>
        <dbReference type="SAM" id="MobiDB-lite"/>
    </source>
</evidence>
<feature type="region of interest" description="Disordered" evidence="5">
    <location>
        <begin position="327"/>
        <end position="407"/>
    </location>
</feature>